<name>A0ABS7R179_9ACTN</name>
<dbReference type="Proteomes" id="UP001198565">
    <property type="component" value="Unassembled WGS sequence"/>
</dbReference>
<evidence type="ECO:0000313" key="2">
    <source>
        <dbReference type="EMBL" id="MBY8889212.1"/>
    </source>
</evidence>
<gene>
    <name evidence="2" type="ORF">K7472_30845</name>
</gene>
<dbReference type="Pfam" id="PF19054">
    <property type="entry name" value="DUF5753"/>
    <property type="match status" value="1"/>
</dbReference>
<proteinExistence type="predicted"/>
<dbReference type="InterPro" id="IPR043917">
    <property type="entry name" value="DUF5753"/>
</dbReference>
<accession>A0ABS7R179</accession>
<dbReference type="EMBL" id="JAINVZ010000038">
    <property type="protein sequence ID" value="MBY8889212.1"/>
    <property type="molecule type" value="Genomic_DNA"/>
</dbReference>
<comment type="caution">
    <text evidence="2">The sequence shown here is derived from an EMBL/GenBank/DDBJ whole genome shotgun (WGS) entry which is preliminary data.</text>
</comment>
<protein>
    <submittedName>
        <fullName evidence="2">Helix-turn-helix domain-containing protein</fullName>
    </submittedName>
</protein>
<sequence>MHEPAQGAASPEHKVQHCAQGTLRSAHGHKEGAQVAAKRGATGRRLELGLQLRGIRENILVNGKPMTRKVAVQGTKLSEAALQRIETGGLNFRKVGDLRKLLAKYGVDDEETIDSFVEMNRDATSQDWVTRYRGQMLPTMQGFVGIEAEAQEIRIYHPQVVHGLLQTEAYAQAIFEIEKPIEETTSEFNRVNVALRMERKQRVLARDPDPVKLWAILGEAGLRYAIGGPDVMREQYEEITRLSELDHVKIQVLPISGRGYRASSDLAILDLGDGLPPMVQVDNAWGAVSTSDKPKEVARFTRRFNQMIASALPSEETPEFMQRLAREL</sequence>
<reference evidence="2 3" key="1">
    <citation type="submission" date="2021-08" db="EMBL/GenBank/DDBJ databases">
        <title>Streptomyces sp. PTM05 isolated from lichen.</title>
        <authorList>
            <person name="Somphong A."/>
            <person name="Phongsopitanun W."/>
            <person name="Tanasupawat S."/>
        </authorList>
    </citation>
    <scope>NUCLEOTIDE SEQUENCE [LARGE SCALE GENOMIC DNA]</scope>
    <source>
        <strain evidence="2 3">Ptm05</strain>
    </source>
</reference>
<organism evidence="2 3">
    <name type="scientific">Streptantibioticus parmotrematis</name>
    <dbReference type="NCBI Taxonomy" id="2873249"/>
    <lineage>
        <taxon>Bacteria</taxon>
        <taxon>Bacillati</taxon>
        <taxon>Actinomycetota</taxon>
        <taxon>Actinomycetes</taxon>
        <taxon>Kitasatosporales</taxon>
        <taxon>Streptomycetaceae</taxon>
        <taxon>Streptantibioticus</taxon>
    </lineage>
</organism>
<evidence type="ECO:0000259" key="1">
    <source>
        <dbReference type="Pfam" id="PF19054"/>
    </source>
</evidence>
<feature type="domain" description="DUF5753" evidence="1">
    <location>
        <begin position="142"/>
        <end position="322"/>
    </location>
</feature>
<keyword evidence="3" id="KW-1185">Reference proteome</keyword>
<evidence type="ECO:0000313" key="3">
    <source>
        <dbReference type="Proteomes" id="UP001198565"/>
    </source>
</evidence>